<protein>
    <submittedName>
        <fullName evidence="4">Alkylation response protein AidB-like acyl-CoA dehydrogenase</fullName>
    </submittedName>
</protein>
<dbReference type="Pfam" id="PF02771">
    <property type="entry name" value="Acyl-CoA_dh_N"/>
    <property type="match status" value="1"/>
</dbReference>
<keyword evidence="5" id="KW-1185">Reference proteome</keyword>
<dbReference type="EMBL" id="JAGIOL010000001">
    <property type="protein sequence ID" value="MBP2436889.1"/>
    <property type="molecule type" value="Genomic_DNA"/>
</dbReference>
<reference evidence="4 5" key="1">
    <citation type="submission" date="2021-03" db="EMBL/GenBank/DDBJ databases">
        <title>Sequencing the genomes of 1000 actinobacteria strains.</title>
        <authorList>
            <person name="Klenk H.-P."/>
        </authorList>
    </citation>
    <scope>NUCLEOTIDE SEQUENCE [LARGE SCALE GENOMIC DNA]</scope>
    <source>
        <strain evidence="4 5">DSM 24221</strain>
    </source>
</reference>
<evidence type="ECO:0000259" key="2">
    <source>
        <dbReference type="Pfam" id="PF02771"/>
    </source>
</evidence>
<organism evidence="4 5">
    <name type="scientific">Microbacterium amylolyticum</name>
    <dbReference type="NCBI Taxonomy" id="936337"/>
    <lineage>
        <taxon>Bacteria</taxon>
        <taxon>Bacillati</taxon>
        <taxon>Actinomycetota</taxon>
        <taxon>Actinomycetes</taxon>
        <taxon>Micrococcales</taxon>
        <taxon>Microbacteriaceae</taxon>
        <taxon>Microbacterium</taxon>
    </lineage>
</organism>
<dbReference type="Gene3D" id="1.20.140.10">
    <property type="entry name" value="Butyryl-CoA Dehydrogenase, subunit A, domain 3"/>
    <property type="match status" value="1"/>
</dbReference>
<dbReference type="Gene3D" id="2.40.110.10">
    <property type="entry name" value="Butyryl-CoA Dehydrogenase, subunit A, domain 2"/>
    <property type="match status" value="1"/>
</dbReference>
<dbReference type="InterPro" id="IPR037069">
    <property type="entry name" value="AcylCoA_DH/ox_N_sf"/>
</dbReference>
<dbReference type="SUPFAM" id="SSF47203">
    <property type="entry name" value="Acyl-CoA dehydrogenase C-terminal domain-like"/>
    <property type="match status" value="1"/>
</dbReference>
<dbReference type="InterPro" id="IPR013107">
    <property type="entry name" value="Acyl-CoA_DH_C"/>
</dbReference>
<feature type="domain" description="Acyl-CoA dehydrogenase/oxidase N-terminal" evidence="2">
    <location>
        <begin position="17"/>
        <end position="90"/>
    </location>
</feature>
<proteinExistence type="predicted"/>
<dbReference type="RefSeq" id="WP_165135282.1">
    <property type="nucleotide sequence ID" value="NZ_CP049253.1"/>
</dbReference>
<evidence type="ECO:0000259" key="3">
    <source>
        <dbReference type="Pfam" id="PF08028"/>
    </source>
</evidence>
<feature type="domain" description="Acyl-CoA dehydrogenase C-terminal" evidence="3">
    <location>
        <begin position="242"/>
        <end position="366"/>
    </location>
</feature>
<dbReference type="Gene3D" id="1.10.540.10">
    <property type="entry name" value="Acyl-CoA dehydrogenase/oxidase, N-terminal domain"/>
    <property type="match status" value="1"/>
</dbReference>
<dbReference type="Pfam" id="PF08028">
    <property type="entry name" value="Acyl-CoA_dh_2"/>
    <property type="match status" value="1"/>
</dbReference>
<evidence type="ECO:0000256" key="1">
    <source>
        <dbReference type="ARBA" id="ARBA00023002"/>
    </source>
</evidence>
<name>A0ABS4ZHY4_9MICO</name>
<dbReference type="PANTHER" id="PTHR43884">
    <property type="entry name" value="ACYL-COA DEHYDROGENASE"/>
    <property type="match status" value="1"/>
</dbReference>
<evidence type="ECO:0000313" key="5">
    <source>
        <dbReference type="Proteomes" id="UP001519362"/>
    </source>
</evidence>
<dbReference type="SUPFAM" id="SSF56645">
    <property type="entry name" value="Acyl-CoA dehydrogenase NM domain-like"/>
    <property type="match status" value="1"/>
</dbReference>
<keyword evidence="1" id="KW-0560">Oxidoreductase</keyword>
<dbReference type="PANTHER" id="PTHR43884:SF25">
    <property type="entry name" value="ACYL-COA DEHYDROGENASE YDBM-RELATED"/>
    <property type="match status" value="1"/>
</dbReference>
<dbReference type="InterPro" id="IPR046373">
    <property type="entry name" value="Acyl-CoA_Oxase/DH_mid-dom_sf"/>
</dbReference>
<evidence type="ECO:0000313" key="4">
    <source>
        <dbReference type="EMBL" id="MBP2436889.1"/>
    </source>
</evidence>
<dbReference type="InterPro" id="IPR013786">
    <property type="entry name" value="AcylCoA_DH/ox_N"/>
</dbReference>
<accession>A0ABS4ZHY4</accession>
<dbReference type="PIRSF" id="PIRSF016578">
    <property type="entry name" value="HsaA"/>
    <property type="match status" value="1"/>
</dbReference>
<gene>
    <name evidence="4" type="ORF">JOF34_001475</name>
</gene>
<dbReference type="InterPro" id="IPR009100">
    <property type="entry name" value="AcylCoA_DH/oxidase_NM_dom_sf"/>
</dbReference>
<dbReference type="InterPro" id="IPR036250">
    <property type="entry name" value="AcylCo_DH-like_C"/>
</dbReference>
<comment type="caution">
    <text evidence="4">The sequence shown here is derived from an EMBL/GenBank/DDBJ whole genome shotgun (WGS) entry which is preliminary data.</text>
</comment>
<sequence>MSTTFTPSDHLPDALLERIRSRAAQVDRDNVFPEHDLIELREAGYLRILVPEERGGAGLSLEQASVLQQRLATAAPATALAVNMHLVWTAVALILHNRGDDSLLFLQDEAARGEVFAFGISEPGNDLMLFGSDTQAAPTGDGGYAFTGTKIFTSLSPVWTRLGVHGLDSASEDRDMIVFAFIERSEAITARDDWDTIGMRGTQSRTTDLAGAVAAADRVVRRVDPGPGPDAMQFAIFAAFTLLIASVYTGLAERAIALAGEAARARISKKSGLTRAEDPVVRSRVGAMVITHDALPLQLSALSRDIDAGVDHGARWFSLLSGMKDRAVTAAQKVVDDAVIVAGGGAFRNGSELARLSRDVRAGIFHPTSPDAARQTAAASVLG</sequence>
<dbReference type="Proteomes" id="UP001519362">
    <property type="component" value="Unassembled WGS sequence"/>
</dbReference>